<evidence type="ECO:0000259" key="1">
    <source>
        <dbReference type="PROSITE" id="PS50234"/>
    </source>
</evidence>
<dbReference type="EMBL" id="KN716219">
    <property type="protein sequence ID" value="KJH49948.1"/>
    <property type="molecule type" value="Genomic_DNA"/>
</dbReference>
<gene>
    <name evidence="2" type="ORF">DICVIV_03895</name>
</gene>
<dbReference type="PANTHER" id="PTHR24020">
    <property type="entry name" value="COLLAGEN ALPHA"/>
    <property type="match status" value="1"/>
</dbReference>
<dbReference type="SMART" id="SM00327">
    <property type="entry name" value="VWA"/>
    <property type="match status" value="1"/>
</dbReference>
<dbReference type="Proteomes" id="UP000053766">
    <property type="component" value="Unassembled WGS sequence"/>
</dbReference>
<dbReference type="Pfam" id="PF00092">
    <property type="entry name" value="VWA"/>
    <property type="match status" value="1"/>
</dbReference>
<dbReference type="InterPro" id="IPR050525">
    <property type="entry name" value="ECM_Assembly_Org"/>
</dbReference>
<evidence type="ECO:0000313" key="2">
    <source>
        <dbReference type="EMBL" id="KJH49948.1"/>
    </source>
</evidence>
<reference evidence="2 3" key="1">
    <citation type="submission" date="2013-11" db="EMBL/GenBank/DDBJ databases">
        <title>Draft genome of the bovine lungworm Dictyocaulus viviparus.</title>
        <authorList>
            <person name="Mitreva M."/>
        </authorList>
    </citation>
    <scope>NUCLEOTIDE SEQUENCE [LARGE SCALE GENOMIC DNA]</scope>
    <source>
        <strain evidence="2 3">HannoverDv2000</strain>
    </source>
</reference>
<dbReference type="InterPro" id="IPR002035">
    <property type="entry name" value="VWF_A"/>
</dbReference>
<dbReference type="AlphaFoldDB" id="A0A0D8XZ74"/>
<dbReference type="OrthoDB" id="10256829at2759"/>
<accession>A0A0D8XZ74</accession>
<dbReference type="PRINTS" id="PR00453">
    <property type="entry name" value="VWFADOMAIN"/>
</dbReference>
<dbReference type="SUPFAM" id="SSF53300">
    <property type="entry name" value="vWA-like"/>
    <property type="match status" value="1"/>
</dbReference>
<keyword evidence="3" id="KW-1185">Reference proteome</keyword>
<dbReference type="STRING" id="29172.A0A0D8XZ74"/>
<organism evidence="2 3">
    <name type="scientific">Dictyocaulus viviparus</name>
    <name type="common">Bovine lungworm</name>
    <dbReference type="NCBI Taxonomy" id="29172"/>
    <lineage>
        <taxon>Eukaryota</taxon>
        <taxon>Metazoa</taxon>
        <taxon>Ecdysozoa</taxon>
        <taxon>Nematoda</taxon>
        <taxon>Chromadorea</taxon>
        <taxon>Rhabditida</taxon>
        <taxon>Rhabditina</taxon>
        <taxon>Rhabditomorpha</taxon>
        <taxon>Strongyloidea</taxon>
        <taxon>Metastrongylidae</taxon>
        <taxon>Dictyocaulus</taxon>
    </lineage>
</organism>
<name>A0A0D8XZ74_DICVI</name>
<dbReference type="Gene3D" id="3.40.50.410">
    <property type="entry name" value="von Willebrand factor, type A domain"/>
    <property type="match status" value="1"/>
</dbReference>
<sequence>MRTTLLPFLVVVLINTVLTCVDVLFILDPTSELSRPRAVRVASELSKRSGLRTSLAVRRQNGGYVFMMTENSANLIATLESIDGKYERYLAMVTNEITRRRQVRPLIILLFSEKQINESLMTQWKELSKDRQIYVFRVGTINTTNELSGENDKSFEDILACSAVEQKTVDFRRRPATSQNSTRSTNRITLPFSKTTRPPTTTRPITVSSPKLRPVFRSKEKKEELTKSVTPPMSNVLQTNKNQFETSPTRFTTTPIISTSITSTTTVSTTTTQRLPPGCVADVIFLMDFSDSDGDKSKHYLDLAAAAVGKLPISSNAVQVALIRYSGPGRTETLFHFGKHATKDELIEELFRIEKTGGTTRTGEAIRYATKEFDNVKYGSRKNAKKFIVVFTDGYSQDDPIKASDDARSSGISMIAVAVDDNKLKPNKEELVEITKNKDVYHSHFSGWSTTT</sequence>
<feature type="domain" description="VWFA" evidence="1">
    <location>
        <begin position="282"/>
        <end position="435"/>
    </location>
</feature>
<reference evidence="3" key="2">
    <citation type="journal article" date="2016" name="Sci. Rep.">
        <title>Dictyocaulus viviparus genome, variome and transcriptome elucidate lungworm biology and support future intervention.</title>
        <authorList>
            <person name="McNulty S.N."/>
            <person name="Strube C."/>
            <person name="Rosa B.A."/>
            <person name="Martin J.C."/>
            <person name="Tyagi R."/>
            <person name="Choi Y.J."/>
            <person name="Wang Q."/>
            <person name="Hallsworth Pepin K."/>
            <person name="Zhang X."/>
            <person name="Ozersky P."/>
            <person name="Wilson R.K."/>
            <person name="Sternberg P.W."/>
            <person name="Gasser R.B."/>
            <person name="Mitreva M."/>
        </authorList>
    </citation>
    <scope>NUCLEOTIDE SEQUENCE [LARGE SCALE GENOMIC DNA]</scope>
    <source>
        <strain evidence="3">HannoverDv2000</strain>
    </source>
</reference>
<dbReference type="PANTHER" id="PTHR24020:SF84">
    <property type="entry name" value="VWFA DOMAIN-CONTAINING PROTEIN"/>
    <property type="match status" value="1"/>
</dbReference>
<evidence type="ECO:0000313" key="3">
    <source>
        <dbReference type="Proteomes" id="UP000053766"/>
    </source>
</evidence>
<dbReference type="PROSITE" id="PS50234">
    <property type="entry name" value="VWFA"/>
    <property type="match status" value="1"/>
</dbReference>
<dbReference type="InterPro" id="IPR036465">
    <property type="entry name" value="vWFA_dom_sf"/>
</dbReference>
<protein>
    <submittedName>
        <fullName evidence="2">von Willebrand factor type A domain protein</fullName>
    </submittedName>
</protein>
<proteinExistence type="predicted"/>